<evidence type="ECO:0000259" key="4">
    <source>
        <dbReference type="PROSITE" id="PS01124"/>
    </source>
</evidence>
<dbReference type="Proteomes" id="UP001500736">
    <property type="component" value="Unassembled WGS sequence"/>
</dbReference>
<protein>
    <submittedName>
        <fullName evidence="5">Helix-turn-helix transcriptional regulator</fullName>
    </submittedName>
</protein>
<accession>A0ABN1JPW0</accession>
<dbReference type="PROSITE" id="PS01124">
    <property type="entry name" value="HTH_ARAC_FAMILY_2"/>
    <property type="match status" value="1"/>
</dbReference>
<dbReference type="SMART" id="SM00342">
    <property type="entry name" value="HTH_ARAC"/>
    <property type="match status" value="1"/>
</dbReference>
<proteinExistence type="predicted"/>
<organism evidence="5 6">
    <name type="scientific">Gaetbulibacter jejuensis</name>
    <dbReference type="NCBI Taxonomy" id="584607"/>
    <lineage>
        <taxon>Bacteria</taxon>
        <taxon>Pseudomonadati</taxon>
        <taxon>Bacteroidota</taxon>
        <taxon>Flavobacteriia</taxon>
        <taxon>Flavobacteriales</taxon>
        <taxon>Flavobacteriaceae</taxon>
        <taxon>Gaetbulibacter</taxon>
    </lineage>
</organism>
<evidence type="ECO:0000256" key="1">
    <source>
        <dbReference type="ARBA" id="ARBA00023015"/>
    </source>
</evidence>
<dbReference type="SUPFAM" id="SSF46689">
    <property type="entry name" value="Homeodomain-like"/>
    <property type="match status" value="1"/>
</dbReference>
<sequence length="306" mass="35898">MDHFRTIEQYCKGIGISKPKHSEFDIRRFEINMKTVNLKQPPFRHEFYAIAIKVAGGGKAISGHHTDFPTGYTIFFNSPYQILSWDILPDWEGFYIIFNQDFISRSSVFNNILNRFPFLKIEKDIPLEIGQKQVDEVLAIYESIYEEYHSNHKDKFQIIESQVLLLLNYIKRYFKNTNTTLDVPEEIRKTDLKILGRFQTLIETSFFQDIDTNFDSKLHSTSFYADILNVHPNHLNTVIKQITGQTAKQLIQNHVINLAKSRLINTQLSVKEIAYSLHYESPNNFSSFFKKMTGKTPNYYRKESNI</sequence>
<dbReference type="PANTHER" id="PTHR43280:SF32">
    <property type="entry name" value="TRANSCRIPTIONAL REGULATORY PROTEIN"/>
    <property type="match status" value="1"/>
</dbReference>
<dbReference type="PANTHER" id="PTHR43280">
    <property type="entry name" value="ARAC-FAMILY TRANSCRIPTIONAL REGULATOR"/>
    <property type="match status" value="1"/>
</dbReference>
<dbReference type="Gene3D" id="1.10.10.60">
    <property type="entry name" value="Homeodomain-like"/>
    <property type="match status" value="1"/>
</dbReference>
<keyword evidence="1" id="KW-0805">Transcription regulation</keyword>
<comment type="caution">
    <text evidence="5">The sequence shown here is derived from an EMBL/GenBank/DDBJ whole genome shotgun (WGS) entry which is preliminary data.</text>
</comment>
<evidence type="ECO:0000256" key="3">
    <source>
        <dbReference type="ARBA" id="ARBA00023163"/>
    </source>
</evidence>
<gene>
    <name evidence="5" type="ORF">GCM10009431_18290</name>
</gene>
<dbReference type="EMBL" id="BAAAGF010000002">
    <property type="protein sequence ID" value="GAA0744290.1"/>
    <property type="molecule type" value="Genomic_DNA"/>
</dbReference>
<evidence type="ECO:0000256" key="2">
    <source>
        <dbReference type="ARBA" id="ARBA00023125"/>
    </source>
</evidence>
<keyword evidence="2" id="KW-0238">DNA-binding</keyword>
<evidence type="ECO:0000313" key="6">
    <source>
        <dbReference type="Proteomes" id="UP001500736"/>
    </source>
</evidence>
<keyword evidence="6" id="KW-1185">Reference proteome</keyword>
<feature type="domain" description="HTH araC/xylS-type" evidence="4">
    <location>
        <begin position="204"/>
        <end position="303"/>
    </location>
</feature>
<reference evidence="5 6" key="1">
    <citation type="journal article" date="2019" name="Int. J. Syst. Evol. Microbiol.">
        <title>The Global Catalogue of Microorganisms (GCM) 10K type strain sequencing project: providing services to taxonomists for standard genome sequencing and annotation.</title>
        <authorList>
            <consortium name="The Broad Institute Genomics Platform"/>
            <consortium name="The Broad Institute Genome Sequencing Center for Infectious Disease"/>
            <person name="Wu L."/>
            <person name="Ma J."/>
        </authorList>
    </citation>
    <scope>NUCLEOTIDE SEQUENCE [LARGE SCALE GENOMIC DNA]</scope>
    <source>
        <strain evidence="5 6">JCM 15976</strain>
    </source>
</reference>
<dbReference type="Pfam" id="PF12833">
    <property type="entry name" value="HTH_18"/>
    <property type="match status" value="1"/>
</dbReference>
<dbReference type="RefSeq" id="WP_343797659.1">
    <property type="nucleotide sequence ID" value="NZ_BAAAGF010000002.1"/>
</dbReference>
<name>A0ABN1JPW0_9FLAO</name>
<dbReference type="InterPro" id="IPR018060">
    <property type="entry name" value="HTH_AraC"/>
</dbReference>
<keyword evidence="3" id="KW-0804">Transcription</keyword>
<evidence type="ECO:0000313" key="5">
    <source>
        <dbReference type="EMBL" id="GAA0744290.1"/>
    </source>
</evidence>
<dbReference type="InterPro" id="IPR009057">
    <property type="entry name" value="Homeodomain-like_sf"/>
</dbReference>